<dbReference type="RefSeq" id="WP_129885283.1">
    <property type="nucleotide sequence ID" value="NZ_CP035758.1"/>
</dbReference>
<keyword evidence="2" id="KW-1185">Reference proteome</keyword>
<sequence>MKKIPEMYTNVSLMALWQETIHAHFVVALAPHEVESELRAWRTFARDFGALLAGQMDQARNLEENKWLMLDHLATLLKAELRWLDTTIALLPDLGIQRRPISGIEKDQKPQGKEDTSCG</sequence>
<protein>
    <recommendedName>
        <fullName evidence="3">Transcription regulator PadR C-terminal domain-containing protein</fullName>
    </recommendedName>
</protein>
<gene>
    <name evidence="1" type="ORF">EPA93_01230</name>
</gene>
<dbReference type="KEGG" id="kbs:EPA93_01230"/>
<organism evidence="1 2">
    <name type="scientific">Ktedonosporobacter rubrisoli</name>
    <dbReference type="NCBI Taxonomy" id="2509675"/>
    <lineage>
        <taxon>Bacteria</taxon>
        <taxon>Bacillati</taxon>
        <taxon>Chloroflexota</taxon>
        <taxon>Ktedonobacteria</taxon>
        <taxon>Ktedonobacterales</taxon>
        <taxon>Ktedonosporobacteraceae</taxon>
        <taxon>Ktedonosporobacter</taxon>
    </lineage>
</organism>
<reference evidence="1 2" key="1">
    <citation type="submission" date="2019-01" db="EMBL/GenBank/DDBJ databases">
        <title>Ktedonosporobacter rubrisoli SCAWS-G2.</title>
        <authorList>
            <person name="Huang Y."/>
            <person name="Yan B."/>
        </authorList>
    </citation>
    <scope>NUCLEOTIDE SEQUENCE [LARGE SCALE GENOMIC DNA]</scope>
    <source>
        <strain evidence="1 2">SCAWS-G2</strain>
    </source>
</reference>
<evidence type="ECO:0008006" key="3">
    <source>
        <dbReference type="Google" id="ProtNLM"/>
    </source>
</evidence>
<name>A0A4P6JI12_KTERU</name>
<dbReference type="Proteomes" id="UP000290365">
    <property type="component" value="Chromosome"/>
</dbReference>
<evidence type="ECO:0000313" key="1">
    <source>
        <dbReference type="EMBL" id="QBD74684.1"/>
    </source>
</evidence>
<dbReference type="AlphaFoldDB" id="A0A4P6JI12"/>
<accession>A0A4P6JI12</accession>
<proteinExistence type="predicted"/>
<evidence type="ECO:0000313" key="2">
    <source>
        <dbReference type="Proteomes" id="UP000290365"/>
    </source>
</evidence>
<dbReference type="EMBL" id="CP035758">
    <property type="protein sequence ID" value="QBD74684.1"/>
    <property type="molecule type" value="Genomic_DNA"/>
</dbReference>